<protein>
    <submittedName>
        <fullName evidence="1">Uncharacterized protein</fullName>
    </submittedName>
</protein>
<dbReference type="AlphaFoldDB" id="W9J7I5"/>
<gene>
    <name evidence="1" type="ORF">FOYG_00508</name>
</gene>
<evidence type="ECO:0000313" key="2">
    <source>
        <dbReference type="Proteomes" id="UP000030753"/>
    </source>
</evidence>
<dbReference type="EMBL" id="JH717839">
    <property type="protein sequence ID" value="EWZ00700.1"/>
    <property type="molecule type" value="Genomic_DNA"/>
</dbReference>
<name>W9J7I5_FUSOX</name>
<sequence>MKTDKTPRLCPKLSMGQNKASQTPCRILYLQQYNDRQVLAPTSKPRHDWLRPTLLLPKSHIPHARAQLQSQASKHPKQYLLRFWSSVIRPRLCTEIRILFVNGLGSSAKLLSCSESKPHHSPT</sequence>
<dbReference type="HOGENOM" id="CLU_2015358_0_0_1"/>
<accession>W9J7I5</accession>
<reference evidence="1 2" key="1">
    <citation type="submission" date="2011-06" db="EMBL/GenBank/DDBJ databases">
        <title>The Genome Sequence of Fusarium oxysporum FOSC 3-a.</title>
        <authorList>
            <consortium name="The Broad Institute Genome Sequencing Platform"/>
            <person name="Ma L.-J."/>
            <person name="Gale L.R."/>
            <person name="Schwartz D.C."/>
            <person name="Zhou S."/>
            <person name="Corby-Kistler H."/>
            <person name="Young S.K."/>
            <person name="Zeng Q."/>
            <person name="Gargeya S."/>
            <person name="Fitzgerald M."/>
            <person name="Haas B."/>
            <person name="Abouelleil A."/>
            <person name="Alvarado L."/>
            <person name="Arachchi H.M."/>
            <person name="Berlin A."/>
            <person name="Brown A."/>
            <person name="Chapman S.B."/>
            <person name="Chen Z."/>
            <person name="Dunbar C."/>
            <person name="Freedman E."/>
            <person name="Gearin G."/>
            <person name="Gellesch M."/>
            <person name="Goldberg J."/>
            <person name="Griggs A."/>
            <person name="Gujja S."/>
            <person name="Heiman D."/>
            <person name="Howarth C."/>
            <person name="Larson L."/>
            <person name="Lui A."/>
            <person name="MacDonald P.J.P."/>
            <person name="Mehta T."/>
            <person name="Montmayeur A."/>
            <person name="Murphy C."/>
            <person name="Neiman D."/>
            <person name="Pearson M."/>
            <person name="Priest M."/>
            <person name="Roberts A."/>
            <person name="Saif S."/>
            <person name="Shea T."/>
            <person name="Shenoy N."/>
            <person name="Sisk P."/>
            <person name="Stolte C."/>
            <person name="Sykes S."/>
            <person name="Wortman J."/>
            <person name="Nusbaum C."/>
            <person name="Birren B."/>
        </authorList>
    </citation>
    <scope>NUCLEOTIDE SEQUENCE [LARGE SCALE GENOMIC DNA]</scope>
    <source>
        <strain evidence="2">FOSC 3-a</strain>
        <strain evidence="1">NRRL 32931</strain>
    </source>
</reference>
<proteinExistence type="predicted"/>
<organism evidence="1 2">
    <name type="scientific">Fusarium oxysporum NRRL 32931</name>
    <dbReference type="NCBI Taxonomy" id="660029"/>
    <lineage>
        <taxon>Eukaryota</taxon>
        <taxon>Fungi</taxon>
        <taxon>Dikarya</taxon>
        <taxon>Ascomycota</taxon>
        <taxon>Pezizomycotina</taxon>
        <taxon>Sordariomycetes</taxon>
        <taxon>Hypocreomycetidae</taxon>
        <taxon>Hypocreales</taxon>
        <taxon>Nectriaceae</taxon>
        <taxon>Fusarium</taxon>
        <taxon>Fusarium oxysporum species complex</taxon>
    </lineage>
</organism>
<reference evidence="1" key="2">
    <citation type="submission" date="2012-06" db="EMBL/GenBank/DDBJ databases">
        <title>Annotation of the Genome Sequence of Fusarium oxysporum NRRL32931.</title>
        <authorList>
            <consortium name="The Broad Institute Genomics Platform"/>
            <person name="Ma L.-J."/>
            <person name="Corby-Kistler H."/>
            <person name="Broz K."/>
            <person name="Gale L.R."/>
            <person name="Jonkers W."/>
            <person name="O'Donnell K."/>
            <person name="Ploetz R."/>
            <person name="Steinberg C."/>
            <person name="Schwartz D.C."/>
            <person name="VanEtten H."/>
            <person name="Zhou S."/>
            <person name="Young S.K."/>
            <person name="Zeng Q."/>
            <person name="Gargeya S."/>
            <person name="Fitzgerald M."/>
            <person name="Abouelleil A."/>
            <person name="Alvarado L."/>
            <person name="Chapman S.B."/>
            <person name="Gainer-Dewar J."/>
            <person name="Goldberg J."/>
            <person name="Griggs A."/>
            <person name="Gujja S."/>
            <person name="Hansen M."/>
            <person name="Howarth C."/>
            <person name="Imamovic A."/>
            <person name="Ireland A."/>
            <person name="Larimer J."/>
            <person name="McCowan C."/>
            <person name="Murphy C."/>
            <person name="Pearson M."/>
            <person name="Poon T.W."/>
            <person name="Priest M."/>
            <person name="Roberts A."/>
            <person name="Saif S."/>
            <person name="Shea T."/>
            <person name="Sykes S."/>
            <person name="Wortman J."/>
            <person name="Nusbaum C."/>
            <person name="Birren B."/>
        </authorList>
    </citation>
    <scope>NUCLEOTIDE SEQUENCE</scope>
    <source>
        <strain evidence="1">NRRL 32931</strain>
    </source>
</reference>
<dbReference type="EMBL" id="JH717839">
    <property type="protein sequence ID" value="EWZ00699.1"/>
    <property type="molecule type" value="Genomic_DNA"/>
</dbReference>
<dbReference type="Proteomes" id="UP000030753">
    <property type="component" value="Unassembled WGS sequence"/>
</dbReference>
<evidence type="ECO:0000313" key="1">
    <source>
        <dbReference type="EMBL" id="EWZ00700.1"/>
    </source>
</evidence>